<evidence type="ECO:0008006" key="4">
    <source>
        <dbReference type="Google" id="ProtNLM"/>
    </source>
</evidence>
<organism evidence="2 3">
    <name type="scientific">Candidatus Paraluminiphilus aquimaris</name>
    <dbReference type="NCBI Taxonomy" id="2518994"/>
    <lineage>
        <taxon>Bacteria</taxon>
        <taxon>Pseudomonadati</taxon>
        <taxon>Pseudomonadota</taxon>
        <taxon>Gammaproteobacteria</taxon>
        <taxon>Cellvibrionales</taxon>
        <taxon>Halieaceae</taxon>
        <taxon>Candidatus Paraluminiphilus</taxon>
    </lineage>
</organism>
<feature type="compositionally biased region" description="Polar residues" evidence="1">
    <location>
        <begin position="235"/>
        <end position="248"/>
    </location>
</feature>
<evidence type="ECO:0000313" key="2">
    <source>
        <dbReference type="EMBL" id="UZP74791.1"/>
    </source>
</evidence>
<gene>
    <name evidence="2" type="ORF">E0F26_08600</name>
</gene>
<feature type="compositionally biased region" description="Basic and acidic residues" evidence="1">
    <location>
        <begin position="600"/>
        <end position="610"/>
    </location>
</feature>
<accession>A0ABY6Q994</accession>
<feature type="region of interest" description="Disordered" evidence="1">
    <location>
        <begin position="588"/>
        <end position="610"/>
    </location>
</feature>
<feature type="compositionally biased region" description="Polar residues" evidence="1">
    <location>
        <begin position="588"/>
        <end position="599"/>
    </location>
</feature>
<evidence type="ECO:0000313" key="3">
    <source>
        <dbReference type="Proteomes" id="UP001317963"/>
    </source>
</evidence>
<feature type="region of interest" description="Disordered" evidence="1">
    <location>
        <begin position="327"/>
        <end position="346"/>
    </location>
</feature>
<dbReference type="EMBL" id="CP036501">
    <property type="protein sequence ID" value="UZP74791.1"/>
    <property type="molecule type" value="Genomic_DNA"/>
</dbReference>
<feature type="compositionally biased region" description="Basic and acidic residues" evidence="1">
    <location>
        <begin position="262"/>
        <end position="273"/>
    </location>
</feature>
<evidence type="ECO:0000256" key="1">
    <source>
        <dbReference type="SAM" id="MobiDB-lite"/>
    </source>
</evidence>
<reference evidence="2 3" key="1">
    <citation type="submission" date="2019-02" db="EMBL/GenBank/DDBJ databases">
        <title>Halieaceae_genomes.</title>
        <authorList>
            <person name="Li S.-H."/>
        </authorList>
    </citation>
    <scope>NUCLEOTIDE SEQUENCE [LARGE SCALE GENOMIC DNA]</scope>
    <source>
        <strain evidence="2 3">JH123</strain>
    </source>
</reference>
<dbReference type="RefSeq" id="WP_279241251.1">
    <property type="nucleotide sequence ID" value="NZ_CP036501.1"/>
</dbReference>
<protein>
    <recommendedName>
        <fullName evidence="4">DUF1559 domain-containing protein</fullName>
    </recommendedName>
</protein>
<feature type="compositionally biased region" description="Polar residues" evidence="1">
    <location>
        <begin position="201"/>
        <end position="215"/>
    </location>
</feature>
<sequence>MPRSSVGKIAASVALLTVSFNTLSQSIDEPLAAIADNSDEPSGWMHIEVAIFVDSSSTALASELWAVEPSLSYPPNKRWLTDYNEIKTLMDQWGEEAVKIDPNGSIVIAPVPAPAPATESMLVNASDAEQSLVGDAIEPLFNAASDFEPTIDGAMGVTLVDDAAGGSDSDFQPADTLPSAQPETAKYASLKDRIGAESLTNSVAEMPQLGSQTSDESPEDDSVERTGQIPLENLATLSGNENIGSFSPNEIPDPATAVADPMNRRPLSDERGADALSGIDSSEGLTVPNTEIDEAGIEIAENGRNETSDESENFFAIDGLGEDFSGLSSGDETALPGLEDSAEGGGIDWLSDFETEEPSDSEALAGDPTPPPLPASYQLMPYEILKPGLRKLEKDTGRAPVSVLSWLQPISAESDAVVVDKWTQSDREPHIQGTLQINGPSASSREYRLATNLWTNTTGSYLPQKLPPLALPAPPTRVLLIEPEQVITQVLEEPTVEFIDITTGLNTLRPEPIDTVTTEDEDPVVAALPKHAIALMDQRDLREGYVRYIDHPVIQVAAVWRELTYAELFELGEAQRVRRDIDSLTRGLINTESAPQKPSTAEREPAQITR</sequence>
<dbReference type="Proteomes" id="UP001317963">
    <property type="component" value="Chromosome"/>
</dbReference>
<feature type="region of interest" description="Disordered" evidence="1">
    <location>
        <begin position="201"/>
        <end position="287"/>
    </location>
</feature>
<keyword evidence="3" id="KW-1185">Reference proteome</keyword>
<name>A0ABY6Q994_9GAMM</name>
<proteinExistence type="predicted"/>